<comment type="caution">
    <text evidence="3">The sequence shown here is derived from an EMBL/GenBank/DDBJ whole genome shotgun (WGS) entry which is preliminary data.</text>
</comment>
<evidence type="ECO:0000256" key="2">
    <source>
        <dbReference type="SAM" id="MobiDB-lite"/>
    </source>
</evidence>
<organism evidence="3 4">
    <name type="scientific">Durusdinium trenchii</name>
    <dbReference type="NCBI Taxonomy" id="1381693"/>
    <lineage>
        <taxon>Eukaryota</taxon>
        <taxon>Sar</taxon>
        <taxon>Alveolata</taxon>
        <taxon>Dinophyceae</taxon>
        <taxon>Suessiales</taxon>
        <taxon>Symbiodiniaceae</taxon>
        <taxon>Durusdinium</taxon>
    </lineage>
</organism>
<name>A0ABP0QUV1_9DINO</name>
<reference evidence="3 4" key="1">
    <citation type="submission" date="2024-02" db="EMBL/GenBank/DDBJ databases">
        <authorList>
            <person name="Chen Y."/>
            <person name="Shah S."/>
            <person name="Dougan E. K."/>
            <person name="Thang M."/>
            <person name="Chan C."/>
        </authorList>
    </citation>
    <scope>NUCLEOTIDE SEQUENCE [LARGE SCALE GENOMIC DNA]</scope>
</reference>
<feature type="region of interest" description="Disordered" evidence="2">
    <location>
        <begin position="1"/>
        <end position="121"/>
    </location>
</feature>
<accession>A0ABP0QUV1</accession>
<feature type="compositionally biased region" description="Basic and acidic residues" evidence="2">
    <location>
        <begin position="41"/>
        <end position="51"/>
    </location>
</feature>
<keyword evidence="1" id="KW-0175">Coiled coil</keyword>
<evidence type="ECO:0000313" key="4">
    <source>
        <dbReference type="Proteomes" id="UP001642484"/>
    </source>
</evidence>
<feature type="region of interest" description="Disordered" evidence="2">
    <location>
        <begin position="279"/>
        <end position="303"/>
    </location>
</feature>
<sequence>MPNGSANVGKFSPAELHGAKGVGHTTHASSGSKSNRKKKAANGEESKEKNKVAKVGGGSSTLSPFANTPPKSTPWKDATPTTRVKLETTTVEEIDKDVATAATSAAAGGPGTESTSAPPTDQFRGRLEELLTIMGDAAPEALKSEVQKFLSPMAGKDKIKHQQITKIDKLERQIASTQKEIEEMDQKWQEFVQLMRSKMERQKQAYVHQREEKIQALEGKTVMLAKLQEEIRKAAEAQPEVVKPKSMEAVAMEVEEAESLLKAGMEEIKKRDALLPFGNPRGAKVPKLSATEAPLPADMEEQL</sequence>
<feature type="compositionally biased region" description="Polar residues" evidence="2">
    <location>
        <begin position="60"/>
        <end position="70"/>
    </location>
</feature>
<feature type="compositionally biased region" description="Low complexity" evidence="2">
    <location>
        <begin position="99"/>
        <end position="117"/>
    </location>
</feature>
<proteinExistence type="predicted"/>
<evidence type="ECO:0000313" key="3">
    <source>
        <dbReference type="EMBL" id="CAK9091180.1"/>
    </source>
</evidence>
<keyword evidence="4" id="KW-1185">Reference proteome</keyword>
<dbReference type="Proteomes" id="UP001642484">
    <property type="component" value="Unassembled WGS sequence"/>
</dbReference>
<feature type="compositionally biased region" description="Polar residues" evidence="2">
    <location>
        <begin position="79"/>
        <end position="89"/>
    </location>
</feature>
<feature type="coiled-coil region" evidence="1">
    <location>
        <begin position="160"/>
        <end position="187"/>
    </location>
</feature>
<dbReference type="EMBL" id="CAXAMN010024929">
    <property type="protein sequence ID" value="CAK9091180.1"/>
    <property type="molecule type" value="Genomic_DNA"/>
</dbReference>
<evidence type="ECO:0000256" key="1">
    <source>
        <dbReference type="SAM" id="Coils"/>
    </source>
</evidence>
<gene>
    <name evidence="3" type="ORF">CCMP2556_LOCUS43757</name>
</gene>
<protein>
    <submittedName>
        <fullName evidence="3">Uncharacterized protein</fullName>
    </submittedName>
</protein>